<feature type="domain" description="Dihydroorotase catalytic" evidence="7">
    <location>
        <begin position="48"/>
        <end position="234"/>
    </location>
</feature>
<feature type="binding site" evidence="6">
    <location>
        <position position="178"/>
    </location>
    <ligand>
        <name>Zn(2+)</name>
        <dbReference type="ChEBI" id="CHEBI:29105"/>
        <label>2</label>
    </ligand>
</feature>
<dbReference type="EMBL" id="JAUSVL010000001">
    <property type="protein sequence ID" value="MDQ0289942.1"/>
    <property type="molecule type" value="Genomic_DNA"/>
</dbReference>
<dbReference type="GO" id="GO:0006145">
    <property type="term" value="P:purine nucleobase catabolic process"/>
    <property type="evidence" value="ECO:0007669"/>
    <property type="project" value="TreeGrafter"/>
</dbReference>
<feature type="binding site" evidence="6">
    <location>
        <position position="59"/>
    </location>
    <ligand>
        <name>Zn(2+)</name>
        <dbReference type="ChEBI" id="CHEBI:29105"/>
        <label>1</label>
    </ligand>
</feature>
<dbReference type="HAMAP" id="MF_00220_B">
    <property type="entry name" value="PyrC_classI_B"/>
    <property type="match status" value="1"/>
</dbReference>
<dbReference type="SUPFAM" id="SSF51338">
    <property type="entry name" value="Composite domain of metallo-dependent hydrolases"/>
    <property type="match status" value="1"/>
</dbReference>
<accession>A0AAE3VG33</accession>
<feature type="binding site" evidence="6">
    <location>
        <position position="308"/>
    </location>
    <ligand>
        <name>substrate</name>
    </ligand>
</feature>
<feature type="active site" evidence="6">
    <location>
        <position position="304"/>
    </location>
</feature>
<dbReference type="Gene3D" id="2.30.40.10">
    <property type="entry name" value="Urease, subunit C, domain 1"/>
    <property type="match status" value="1"/>
</dbReference>
<feature type="binding site" evidence="6">
    <location>
        <position position="151"/>
    </location>
    <ligand>
        <name>Zn(2+)</name>
        <dbReference type="ChEBI" id="CHEBI:29105"/>
        <label>1</label>
    </ligand>
</feature>
<keyword evidence="9" id="KW-1185">Reference proteome</keyword>
<dbReference type="InterPro" id="IPR024403">
    <property type="entry name" value="DHOase_cat"/>
</dbReference>
<dbReference type="Gene3D" id="3.20.20.140">
    <property type="entry name" value="Metal-dependent hydrolases"/>
    <property type="match status" value="1"/>
</dbReference>
<keyword evidence="6" id="KW-0862">Zinc</keyword>
<dbReference type="NCBIfam" id="TIGR00857">
    <property type="entry name" value="pyrC_multi"/>
    <property type="match status" value="1"/>
</dbReference>
<gene>
    <name evidence="6" type="primary">pyrC</name>
    <name evidence="8" type="ORF">J3R75_002049</name>
</gene>
<dbReference type="InterPro" id="IPR011059">
    <property type="entry name" value="Metal-dep_hydrolase_composite"/>
</dbReference>
<dbReference type="GO" id="GO:0005737">
    <property type="term" value="C:cytoplasm"/>
    <property type="evidence" value="ECO:0007669"/>
    <property type="project" value="TreeGrafter"/>
</dbReference>
<dbReference type="RefSeq" id="WP_307261378.1">
    <property type="nucleotide sequence ID" value="NZ_JAUSVL010000001.1"/>
</dbReference>
<dbReference type="InterPro" id="IPR002195">
    <property type="entry name" value="Dihydroorotase_CS"/>
</dbReference>
<sequence length="419" mass="43759">MTDELLLVGARVVDPLNAYDDQRDIGIRDGVIVDPATLRDPERLHLQGKVVAPGFIDLHVHLRYPGQTHKEDIRSGTAAAAAGGFTTVLAMPNTVPTVDNPTVLADVLRKAAADGAVHVLQAGALTVGRQGEAVTDIAGLKAAGAPVVTDDGSTPQLAGVMRQAMIAAAAAGIAVIDHCEDCSLARPGVMHDGAVARELGLPGQPRSAEEVIVARDIILAAETGCRLHLQHLSSAGSVAMLRLAQQHGLPVTGEACPHHLFLTDEACRTFGVNAKMAPPLREEADRQALIDGLRDGTLCAIATDHAPHSADEKAAGWTKAPFGIIGLEAAVPLCFSELYNKGVLTLPQLIALFTVGPRKVLGLPVGSLELGATADVTILDLDAKHSISVESFASRSRNCPYDGWQCRGKVVGTLVGSSR</sequence>
<evidence type="ECO:0000259" key="7">
    <source>
        <dbReference type="Pfam" id="PF12890"/>
    </source>
</evidence>
<comment type="pathway">
    <text evidence="6">Pyrimidine metabolism; UMP biosynthesis via de novo pathway; (S)-dihydroorotate from bicarbonate: step 3/3.</text>
</comment>
<keyword evidence="5 6" id="KW-0665">Pyrimidine biosynthesis</keyword>
<feature type="binding site" evidence="6">
    <location>
        <position position="93"/>
    </location>
    <ligand>
        <name>substrate</name>
    </ligand>
</feature>
<dbReference type="GO" id="GO:0004151">
    <property type="term" value="F:dihydroorotase activity"/>
    <property type="evidence" value="ECO:0007669"/>
    <property type="project" value="UniProtKB-UniRule"/>
</dbReference>
<dbReference type="PANTHER" id="PTHR43668">
    <property type="entry name" value="ALLANTOINASE"/>
    <property type="match status" value="1"/>
</dbReference>
<feature type="binding site" evidence="6">
    <location>
        <position position="61"/>
    </location>
    <ligand>
        <name>Zn(2+)</name>
        <dbReference type="ChEBI" id="CHEBI:29105"/>
        <label>1</label>
    </ligand>
</feature>
<dbReference type="PROSITE" id="PS00482">
    <property type="entry name" value="DIHYDROOROTASE_1"/>
    <property type="match status" value="1"/>
</dbReference>
<dbReference type="Pfam" id="PF12890">
    <property type="entry name" value="DHOase"/>
    <property type="match status" value="1"/>
</dbReference>
<evidence type="ECO:0000256" key="2">
    <source>
        <dbReference type="ARBA" id="ARBA00010286"/>
    </source>
</evidence>
<feature type="binding site" evidence="6">
    <location>
        <position position="231"/>
    </location>
    <ligand>
        <name>Zn(2+)</name>
        <dbReference type="ChEBI" id="CHEBI:29105"/>
        <label>2</label>
    </ligand>
</feature>
<dbReference type="PROSITE" id="PS00483">
    <property type="entry name" value="DIHYDROOROTASE_2"/>
    <property type="match status" value="1"/>
</dbReference>
<comment type="similarity">
    <text evidence="2 6">Belongs to the metallo-dependent hydrolases superfamily. DHOase family. Class I DHOase subfamily.</text>
</comment>
<comment type="cofactor">
    <cofactor evidence="6">
        <name>Zn(2+)</name>
        <dbReference type="ChEBI" id="CHEBI:29105"/>
    </cofactor>
    <text evidence="6">Binds 2 Zn(2+) ions per subunit.</text>
</comment>
<evidence type="ECO:0000313" key="9">
    <source>
        <dbReference type="Proteomes" id="UP001238163"/>
    </source>
</evidence>
<feature type="binding site" evidence="6">
    <location>
        <begin position="322"/>
        <end position="323"/>
    </location>
    <ligand>
        <name>substrate</name>
    </ligand>
</feature>
<dbReference type="InterPro" id="IPR004722">
    <property type="entry name" value="DHOase"/>
</dbReference>
<dbReference type="SUPFAM" id="SSF51556">
    <property type="entry name" value="Metallo-dependent hydrolases"/>
    <property type="match status" value="1"/>
</dbReference>
<dbReference type="GO" id="GO:0044205">
    <property type="term" value="P:'de novo' UMP biosynthetic process"/>
    <property type="evidence" value="ECO:0007669"/>
    <property type="project" value="UniProtKB-UniRule"/>
</dbReference>
<evidence type="ECO:0000256" key="4">
    <source>
        <dbReference type="ARBA" id="ARBA00022801"/>
    </source>
</evidence>
<keyword evidence="3 6" id="KW-0479">Metal-binding</keyword>
<comment type="function">
    <text evidence="1 6">Catalyzes the reversible cyclization of carbamoyl aspartate to dihydroorotate.</text>
</comment>
<dbReference type="CDD" id="cd01317">
    <property type="entry name" value="DHOase_IIa"/>
    <property type="match status" value="1"/>
</dbReference>
<comment type="caution">
    <text evidence="8">The sequence shown here is derived from an EMBL/GenBank/DDBJ whole genome shotgun (WGS) entry which is preliminary data.</text>
</comment>
<proteinExistence type="inferred from homology"/>
<comment type="caution">
    <text evidence="6">Lacks conserved residue(s) required for the propagation of feature annotation.</text>
</comment>
<dbReference type="InterPro" id="IPR050138">
    <property type="entry name" value="DHOase/Allantoinase_Hydrolase"/>
</dbReference>
<feature type="binding site" evidence="6">
    <location>
        <begin position="61"/>
        <end position="63"/>
    </location>
    <ligand>
        <name>substrate</name>
    </ligand>
</feature>
<keyword evidence="4 6" id="KW-0378">Hydrolase</keyword>
<name>A0AAE3VG33_9BACT</name>
<dbReference type="GO" id="GO:0004038">
    <property type="term" value="F:allantoinase activity"/>
    <property type="evidence" value="ECO:0007669"/>
    <property type="project" value="TreeGrafter"/>
</dbReference>
<evidence type="ECO:0000256" key="3">
    <source>
        <dbReference type="ARBA" id="ARBA00022723"/>
    </source>
</evidence>
<dbReference type="GO" id="GO:0008270">
    <property type="term" value="F:zinc ion binding"/>
    <property type="evidence" value="ECO:0007669"/>
    <property type="project" value="UniProtKB-UniRule"/>
</dbReference>
<dbReference type="Proteomes" id="UP001238163">
    <property type="component" value="Unassembled WGS sequence"/>
</dbReference>
<feature type="binding site" evidence="6">
    <location>
        <position position="151"/>
    </location>
    <ligand>
        <name>Zn(2+)</name>
        <dbReference type="ChEBI" id="CHEBI:29105"/>
        <label>2</label>
    </ligand>
</feature>
<evidence type="ECO:0000256" key="6">
    <source>
        <dbReference type="HAMAP-Rule" id="MF_00220"/>
    </source>
</evidence>
<evidence type="ECO:0000313" key="8">
    <source>
        <dbReference type="EMBL" id="MDQ0289942.1"/>
    </source>
</evidence>
<evidence type="ECO:0000256" key="5">
    <source>
        <dbReference type="ARBA" id="ARBA00022975"/>
    </source>
</evidence>
<organism evidence="8 9">
    <name type="scientific">Oligosphaera ethanolica</name>
    <dbReference type="NCBI Taxonomy" id="760260"/>
    <lineage>
        <taxon>Bacteria</taxon>
        <taxon>Pseudomonadati</taxon>
        <taxon>Lentisphaerota</taxon>
        <taxon>Oligosphaeria</taxon>
        <taxon>Oligosphaerales</taxon>
        <taxon>Oligosphaeraceae</taxon>
        <taxon>Oligosphaera</taxon>
    </lineage>
</organism>
<protein>
    <recommendedName>
        <fullName evidence="6">Dihydroorotase</fullName>
        <shortName evidence="6">DHOase</shortName>
        <ecNumber evidence="6">3.5.2.3</ecNumber>
    </recommendedName>
</protein>
<dbReference type="InterPro" id="IPR032466">
    <property type="entry name" value="Metal_Hydrolase"/>
</dbReference>
<dbReference type="EC" id="3.5.2.3" evidence="6"/>
<dbReference type="PANTHER" id="PTHR43668:SF2">
    <property type="entry name" value="ALLANTOINASE"/>
    <property type="match status" value="1"/>
</dbReference>
<feature type="binding site" evidence="6">
    <location>
        <position position="304"/>
    </location>
    <ligand>
        <name>Zn(2+)</name>
        <dbReference type="ChEBI" id="CHEBI:29105"/>
        <label>1</label>
    </ligand>
</feature>
<dbReference type="AlphaFoldDB" id="A0AAE3VG33"/>
<evidence type="ECO:0000256" key="1">
    <source>
        <dbReference type="ARBA" id="ARBA00002368"/>
    </source>
</evidence>
<comment type="catalytic activity">
    <reaction evidence="6">
        <text>(S)-dihydroorotate + H2O = N-carbamoyl-L-aspartate + H(+)</text>
        <dbReference type="Rhea" id="RHEA:24296"/>
        <dbReference type="ChEBI" id="CHEBI:15377"/>
        <dbReference type="ChEBI" id="CHEBI:15378"/>
        <dbReference type="ChEBI" id="CHEBI:30864"/>
        <dbReference type="ChEBI" id="CHEBI:32814"/>
        <dbReference type="EC" id="3.5.2.3"/>
    </reaction>
</comment>
<reference evidence="8" key="1">
    <citation type="submission" date="2023-07" db="EMBL/GenBank/DDBJ databases">
        <title>Genomic Encyclopedia of Type Strains, Phase IV (KMG-IV): sequencing the most valuable type-strain genomes for metagenomic binning, comparative biology and taxonomic classification.</title>
        <authorList>
            <person name="Goeker M."/>
        </authorList>
    </citation>
    <scope>NUCLEOTIDE SEQUENCE</scope>
    <source>
        <strain evidence="8">DSM 24202</strain>
    </source>
</reference>